<protein>
    <submittedName>
        <fullName evidence="1">Uncharacterized protein</fullName>
    </submittedName>
</protein>
<dbReference type="KEGG" id="sli:Slin_2258"/>
<proteinExistence type="predicted"/>
<organism evidence="1 2">
    <name type="scientific">Spirosoma linguale (strain ATCC 33905 / DSM 74 / LMG 10896 / Claus 1)</name>
    <dbReference type="NCBI Taxonomy" id="504472"/>
    <lineage>
        <taxon>Bacteria</taxon>
        <taxon>Pseudomonadati</taxon>
        <taxon>Bacteroidota</taxon>
        <taxon>Cytophagia</taxon>
        <taxon>Cytophagales</taxon>
        <taxon>Cytophagaceae</taxon>
        <taxon>Spirosoma</taxon>
    </lineage>
</organism>
<evidence type="ECO:0000313" key="2">
    <source>
        <dbReference type="Proteomes" id="UP000002028"/>
    </source>
</evidence>
<gene>
    <name evidence="1" type="ordered locus">Slin_2258</name>
</gene>
<dbReference type="RefSeq" id="WP_012926823.1">
    <property type="nucleotide sequence ID" value="NC_013730.1"/>
</dbReference>
<reference evidence="1 2" key="1">
    <citation type="journal article" date="2010" name="Stand. Genomic Sci.">
        <title>Complete genome sequence of Spirosoma linguale type strain (1).</title>
        <authorList>
            <person name="Lail K."/>
            <person name="Sikorski J."/>
            <person name="Saunders E."/>
            <person name="Lapidus A."/>
            <person name="Glavina Del Rio T."/>
            <person name="Copeland A."/>
            <person name="Tice H."/>
            <person name="Cheng J.-F."/>
            <person name="Lucas S."/>
            <person name="Nolan M."/>
            <person name="Bruce D."/>
            <person name="Goodwin L."/>
            <person name="Pitluck S."/>
            <person name="Ivanova N."/>
            <person name="Mavromatis K."/>
            <person name="Ovchinnikova G."/>
            <person name="Pati A."/>
            <person name="Chen A."/>
            <person name="Palaniappan K."/>
            <person name="Land M."/>
            <person name="Hauser L."/>
            <person name="Chang Y.-J."/>
            <person name="Jeffries C.D."/>
            <person name="Chain P."/>
            <person name="Brettin T."/>
            <person name="Detter J.C."/>
            <person name="Schuetze A."/>
            <person name="Rohde M."/>
            <person name="Tindall B.J."/>
            <person name="Goeker M."/>
            <person name="Bristow J."/>
            <person name="Eisen J.A."/>
            <person name="Markowitz V."/>
            <person name="Hugenholtz P."/>
            <person name="Kyrpides N.C."/>
            <person name="Klenk H.-P."/>
            <person name="Chen F."/>
        </authorList>
    </citation>
    <scope>NUCLEOTIDE SEQUENCE [LARGE SCALE GENOMIC DNA]</scope>
    <source>
        <strain evidence="2">ATCC 33905 / DSM 74 / LMG 10896 / Claus 1</strain>
    </source>
</reference>
<keyword evidence="2" id="KW-1185">Reference proteome</keyword>
<dbReference type="EMBL" id="CP001769">
    <property type="protein sequence ID" value="ADB38279.1"/>
    <property type="molecule type" value="Genomic_DNA"/>
</dbReference>
<dbReference type="AlphaFoldDB" id="D2QEM7"/>
<evidence type="ECO:0000313" key="1">
    <source>
        <dbReference type="EMBL" id="ADB38279.1"/>
    </source>
</evidence>
<accession>D2QEM7</accession>
<dbReference type="Proteomes" id="UP000002028">
    <property type="component" value="Chromosome"/>
</dbReference>
<dbReference type="eggNOG" id="ENOG502ZSRW">
    <property type="taxonomic scope" value="Bacteria"/>
</dbReference>
<name>D2QEM7_SPILD</name>
<dbReference type="HOGENOM" id="CLU_166189_0_0_10"/>
<sequence>MLLLFTTQDINASQRNFSWWFTTIETAFDALSSIASRENKLIKAELIDEDHRISLPVDAFDGSFLSPVINELELEWQFLLNEPA</sequence>